<accession>A0A8J8NK09</accession>
<gene>
    <name evidence="1" type="ORF">FGO68_gene12282</name>
</gene>
<dbReference type="EMBL" id="RRYP01014597">
    <property type="protein sequence ID" value="TNV75896.1"/>
    <property type="molecule type" value="Genomic_DNA"/>
</dbReference>
<sequence>MLMQYPEKSKQKLFGELAAEQALLEGGTQRQAIPSRRRNQLFQKPGTANILYLLNNASEESNTAYQKPAGIFQLFIYDPECKVVMVSLKRRPPQKHLLNFQAEYLLDAIVSRQKKIGSIKEMAVKQVSIGQRVDGVKDAIKEAVNEVKLDTGNYEVKDAIGEVKA</sequence>
<reference evidence="1" key="1">
    <citation type="submission" date="2019-06" db="EMBL/GenBank/DDBJ databases">
        <authorList>
            <person name="Zheng W."/>
        </authorList>
    </citation>
    <scope>NUCLEOTIDE SEQUENCE</scope>
    <source>
        <strain evidence="1">QDHG01</strain>
    </source>
</reference>
<keyword evidence="2" id="KW-1185">Reference proteome</keyword>
<evidence type="ECO:0000313" key="2">
    <source>
        <dbReference type="Proteomes" id="UP000785679"/>
    </source>
</evidence>
<dbReference type="Proteomes" id="UP000785679">
    <property type="component" value="Unassembled WGS sequence"/>
</dbReference>
<proteinExistence type="predicted"/>
<comment type="caution">
    <text evidence="1">The sequence shown here is derived from an EMBL/GenBank/DDBJ whole genome shotgun (WGS) entry which is preliminary data.</text>
</comment>
<dbReference type="AlphaFoldDB" id="A0A8J8NK09"/>
<organism evidence="1 2">
    <name type="scientific">Halteria grandinella</name>
    <dbReference type="NCBI Taxonomy" id="5974"/>
    <lineage>
        <taxon>Eukaryota</taxon>
        <taxon>Sar</taxon>
        <taxon>Alveolata</taxon>
        <taxon>Ciliophora</taxon>
        <taxon>Intramacronucleata</taxon>
        <taxon>Spirotrichea</taxon>
        <taxon>Stichotrichia</taxon>
        <taxon>Sporadotrichida</taxon>
        <taxon>Halteriidae</taxon>
        <taxon>Halteria</taxon>
    </lineage>
</organism>
<name>A0A8J8NK09_HALGN</name>
<protein>
    <submittedName>
        <fullName evidence="1">Uncharacterized protein</fullName>
    </submittedName>
</protein>
<evidence type="ECO:0000313" key="1">
    <source>
        <dbReference type="EMBL" id="TNV75896.1"/>
    </source>
</evidence>